<evidence type="ECO:0000256" key="4">
    <source>
        <dbReference type="ARBA" id="ARBA00022898"/>
    </source>
</evidence>
<keyword evidence="4" id="KW-0663">Pyridoxal phosphate</keyword>
<reference evidence="7" key="1">
    <citation type="journal article" date="2015" name="Nature">
        <title>Complex archaea that bridge the gap between prokaryotes and eukaryotes.</title>
        <authorList>
            <person name="Spang A."/>
            <person name="Saw J.H."/>
            <person name="Jorgensen S.L."/>
            <person name="Zaremba-Niedzwiedzka K."/>
            <person name="Martijn J."/>
            <person name="Lind A.E."/>
            <person name="van Eijk R."/>
            <person name="Schleper C."/>
            <person name="Guy L."/>
            <person name="Ettema T.J."/>
        </authorList>
    </citation>
    <scope>NUCLEOTIDE SEQUENCE</scope>
</reference>
<dbReference type="PANTHER" id="PTHR32328">
    <property type="entry name" value="L-SERYL-TRNA(SEC) SELENIUM TRANSFERASE"/>
    <property type="match status" value="1"/>
</dbReference>
<keyword evidence="5" id="KW-0648">Protein biosynthesis</keyword>
<keyword evidence="2" id="KW-0963">Cytoplasm</keyword>
<accession>A0A0F9IC31</accession>
<dbReference type="PANTHER" id="PTHR32328:SF0">
    <property type="entry name" value="L-SERYL-TRNA(SEC) SELENIUM TRANSFERASE"/>
    <property type="match status" value="1"/>
</dbReference>
<dbReference type="Gene3D" id="3.40.640.10">
    <property type="entry name" value="Type I PLP-dependent aspartate aminotransferase-like (Major domain)"/>
    <property type="match status" value="1"/>
</dbReference>
<proteinExistence type="inferred from homology"/>
<dbReference type="AlphaFoldDB" id="A0A0F9IC31"/>
<dbReference type="InterPro" id="IPR015424">
    <property type="entry name" value="PyrdxlP-dep_Trfase"/>
</dbReference>
<evidence type="ECO:0000256" key="3">
    <source>
        <dbReference type="ARBA" id="ARBA00022679"/>
    </source>
</evidence>
<dbReference type="HAMAP" id="MF_00423">
    <property type="entry name" value="SelA"/>
    <property type="match status" value="1"/>
</dbReference>
<dbReference type="Gene3D" id="3.90.1150.180">
    <property type="match status" value="1"/>
</dbReference>
<evidence type="ECO:0000256" key="2">
    <source>
        <dbReference type="ARBA" id="ARBA00022490"/>
    </source>
</evidence>
<sequence length="396" mass="42994">MGVNEDQQKLLRTLPGVDYLLELTQADPFFKTVPNSVVTGKNLSDETIIQKVRERAEHAIHPNLVTTINATGVVIHTNLGRSPLLPDAVENLLTIAKKYSNLEFDLTKGMRGSRYSCIEEILCEISGAEAAMAVNNNAGAVLLCLDTIAKGKKVIVSRGELIEIGGSFRIPDIMAKSGGILKEVGTTNRTHLKDYKNAIEDNTGLLLKVHTSNYSVVGFSAAVTLKELVALGKTHHIPVMEDLGSGTFIDFSKYGMIKEPTIQESVATGVDVVTFSGDKLLGGPQAGIILGKKDMLHTIKKNPLTRALRIDKLTLAALESTVSAYRDENRAIETIPTLKMLTMSFKTIETKAAAMSSFGRLERPTSIYSTCRPLLSRRGRGASPFGTTDQMCCNKN</sequence>
<dbReference type="GO" id="GO:0005737">
    <property type="term" value="C:cytoplasm"/>
    <property type="evidence" value="ECO:0007669"/>
    <property type="project" value="InterPro"/>
</dbReference>
<keyword evidence="6" id="KW-0711">Selenium</keyword>
<keyword evidence="3" id="KW-0808">Transferase</keyword>
<dbReference type="GO" id="GO:0001514">
    <property type="term" value="P:selenocysteine incorporation"/>
    <property type="evidence" value="ECO:0007669"/>
    <property type="project" value="InterPro"/>
</dbReference>
<dbReference type="InterPro" id="IPR004534">
    <property type="entry name" value="SelA_trans"/>
</dbReference>
<evidence type="ECO:0000256" key="6">
    <source>
        <dbReference type="ARBA" id="ARBA00023266"/>
    </source>
</evidence>
<evidence type="ECO:0000256" key="1">
    <source>
        <dbReference type="ARBA" id="ARBA00001933"/>
    </source>
</evidence>
<comment type="caution">
    <text evidence="7">The sequence shown here is derived from an EMBL/GenBank/DDBJ whole genome shotgun (WGS) entry which is preliminary data.</text>
</comment>
<dbReference type="GO" id="GO:0004125">
    <property type="term" value="F:L-seryl-tRNA(Sec) selenium transferase activity"/>
    <property type="evidence" value="ECO:0007669"/>
    <property type="project" value="InterPro"/>
</dbReference>
<evidence type="ECO:0008006" key="8">
    <source>
        <dbReference type="Google" id="ProtNLM"/>
    </source>
</evidence>
<dbReference type="NCBIfam" id="TIGR00474">
    <property type="entry name" value="selA"/>
    <property type="match status" value="1"/>
</dbReference>
<gene>
    <name evidence="7" type="ORF">LCGC14_1959650</name>
</gene>
<organism evidence="7">
    <name type="scientific">marine sediment metagenome</name>
    <dbReference type="NCBI Taxonomy" id="412755"/>
    <lineage>
        <taxon>unclassified sequences</taxon>
        <taxon>metagenomes</taxon>
        <taxon>ecological metagenomes</taxon>
    </lineage>
</organism>
<dbReference type="InterPro" id="IPR015421">
    <property type="entry name" value="PyrdxlP-dep_Trfase_major"/>
</dbReference>
<evidence type="ECO:0000256" key="5">
    <source>
        <dbReference type="ARBA" id="ARBA00022917"/>
    </source>
</evidence>
<name>A0A0F9IC31_9ZZZZ</name>
<evidence type="ECO:0000313" key="7">
    <source>
        <dbReference type="EMBL" id="KKL84947.1"/>
    </source>
</evidence>
<dbReference type="SUPFAM" id="SSF53383">
    <property type="entry name" value="PLP-dependent transferases"/>
    <property type="match status" value="1"/>
</dbReference>
<dbReference type="InterPro" id="IPR018319">
    <property type="entry name" value="SelA-like"/>
</dbReference>
<comment type="cofactor">
    <cofactor evidence="1">
        <name>pyridoxal 5'-phosphate</name>
        <dbReference type="ChEBI" id="CHEBI:597326"/>
    </cofactor>
</comment>
<protein>
    <recommendedName>
        <fullName evidence="8">L-seryl-tRNA selenium transferase N-terminal domain-containing protein</fullName>
    </recommendedName>
</protein>
<dbReference type="EMBL" id="LAZR01021546">
    <property type="protein sequence ID" value="KKL84947.1"/>
    <property type="molecule type" value="Genomic_DNA"/>
</dbReference>
<dbReference type="Pfam" id="PF03841">
    <property type="entry name" value="SelA"/>
    <property type="match status" value="1"/>
</dbReference>